<keyword evidence="5 11" id="KW-0479">Metal-binding</keyword>
<organism evidence="13 14">
    <name type="scientific">Methanofervidicoccus abyssi</name>
    <dbReference type="NCBI Taxonomy" id="2082189"/>
    <lineage>
        <taxon>Archaea</taxon>
        <taxon>Methanobacteriati</taxon>
        <taxon>Methanobacteriota</taxon>
        <taxon>Methanomada group</taxon>
        <taxon>Methanococci</taxon>
        <taxon>Methanococcales</taxon>
        <taxon>Methanofervidicoccus</taxon>
    </lineage>
</organism>
<name>A0A401HRL6_9EURY</name>
<feature type="domain" description="Peptidase M48" evidence="12">
    <location>
        <begin position="67"/>
        <end position="282"/>
    </location>
</feature>
<evidence type="ECO:0000256" key="1">
    <source>
        <dbReference type="ARBA" id="ARBA00009779"/>
    </source>
</evidence>
<evidence type="ECO:0000256" key="6">
    <source>
        <dbReference type="ARBA" id="ARBA00022801"/>
    </source>
</evidence>
<evidence type="ECO:0000313" key="13">
    <source>
        <dbReference type="EMBL" id="GBF36924.1"/>
    </source>
</evidence>
<evidence type="ECO:0000256" key="10">
    <source>
        <dbReference type="ARBA" id="ARBA00023136"/>
    </source>
</evidence>
<dbReference type="InterPro" id="IPR022919">
    <property type="entry name" value="Pept_M48_protease_HtpX"/>
</dbReference>
<dbReference type="AlphaFoldDB" id="A0A401HRL6"/>
<feature type="transmembrane region" description="Helical" evidence="11">
    <location>
        <begin position="7"/>
        <end position="25"/>
    </location>
</feature>
<dbReference type="HAMAP" id="MF_00188">
    <property type="entry name" value="Pept_M48_protease_HtpX"/>
    <property type="match status" value="1"/>
</dbReference>
<dbReference type="EC" id="3.4.24.-" evidence="11"/>
<evidence type="ECO:0000313" key="14">
    <source>
        <dbReference type="Proteomes" id="UP000290527"/>
    </source>
</evidence>
<dbReference type="Gene3D" id="3.30.2010.10">
    <property type="entry name" value="Metalloproteases ('zincins'), catalytic domain"/>
    <property type="match status" value="1"/>
</dbReference>
<keyword evidence="8 11" id="KW-1133">Transmembrane helix</keyword>
<comment type="cofactor">
    <cofactor evidence="11">
        <name>Zn(2+)</name>
        <dbReference type="ChEBI" id="CHEBI:29105"/>
    </cofactor>
    <text evidence="11">Binds 1 zinc ion per subunit.</text>
</comment>
<dbReference type="PANTHER" id="PTHR43221">
    <property type="entry name" value="PROTEASE HTPX"/>
    <property type="match status" value="1"/>
</dbReference>
<keyword evidence="14" id="KW-1185">Reference proteome</keyword>
<dbReference type="GO" id="GO:0004222">
    <property type="term" value="F:metalloendopeptidase activity"/>
    <property type="evidence" value="ECO:0007669"/>
    <property type="project" value="UniProtKB-UniRule"/>
</dbReference>
<dbReference type="CDD" id="cd07336">
    <property type="entry name" value="M48B_HtpX_like"/>
    <property type="match status" value="1"/>
</dbReference>
<evidence type="ECO:0000256" key="2">
    <source>
        <dbReference type="ARBA" id="ARBA00022475"/>
    </source>
</evidence>
<dbReference type="EMBL" id="BFAX01000004">
    <property type="protein sequence ID" value="GBF36924.1"/>
    <property type="molecule type" value="Genomic_DNA"/>
</dbReference>
<feature type="binding site" evidence="11">
    <location>
        <position position="137"/>
    </location>
    <ligand>
        <name>Zn(2+)</name>
        <dbReference type="ChEBI" id="CHEBI:29105"/>
        <note>catalytic</note>
    </ligand>
</feature>
<comment type="caution">
    <text evidence="13">The sequence shown here is derived from an EMBL/GenBank/DDBJ whole genome shotgun (WGS) entry which is preliminary data.</text>
</comment>
<feature type="binding site" evidence="11">
    <location>
        <position position="133"/>
    </location>
    <ligand>
        <name>Zn(2+)</name>
        <dbReference type="ChEBI" id="CHEBI:29105"/>
        <note>catalytic</note>
    </ligand>
</feature>
<dbReference type="InterPro" id="IPR001915">
    <property type="entry name" value="Peptidase_M48"/>
</dbReference>
<feature type="transmembrane region" description="Helical" evidence="11">
    <location>
        <begin position="31"/>
        <end position="50"/>
    </location>
</feature>
<evidence type="ECO:0000256" key="5">
    <source>
        <dbReference type="ARBA" id="ARBA00022723"/>
    </source>
</evidence>
<keyword evidence="4 11" id="KW-0812">Transmembrane</keyword>
<feature type="binding site" evidence="11">
    <location>
        <position position="209"/>
    </location>
    <ligand>
        <name>Zn(2+)</name>
        <dbReference type="ChEBI" id="CHEBI:29105"/>
        <note>catalytic</note>
    </ligand>
</feature>
<dbReference type="GO" id="GO:0005886">
    <property type="term" value="C:plasma membrane"/>
    <property type="evidence" value="ECO:0007669"/>
    <property type="project" value="UniProtKB-SubCell"/>
</dbReference>
<evidence type="ECO:0000256" key="11">
    <source>
        <dbReference type="HAMAP-Rule" id="MF_00188"/>
    </source>
</evidence>
<evidence type="ECO:0000256" key="9">
    <source>
        <dbReference type="ARBA" id="ARBA00023049"/>
    </source>
</evidence>
<comment type="similarity">
    <text evidence="1 11">Belongs to the peptidase M48B family.</text>
</comment>
<gene>
    <name evidence="11" type="primary">htpX</name>
    <name evidence="13" type="ORF">MHHB_P1154</name>
</gene>
<evidence type="ECO:0000256" key="8">
    <source>
        <dbReference type="ARBA" id="ARBA00022989"/>
    </source>
</evidence>
<keyword evidence="2 11" id="KW-1003">Cell membrane</keyword>
<keyword evidence="6 11" id="KW-0378">Hydrolase</keyword>
<keyword evidence="9 11" id="KW-0482">Metalloprotease</keyword>
<keyword evidence="10 11" id="KW-0472">Membrane</keyword>
<keyword evidence="7 11" id="KW-0862">Zinc</keyword>
<evidence type="ECO:0000256" key="3">
    <source>
        <dbReference type="ARBA" id="ARBA00022670"/>
    </source>
</evidence>
<evidence type="ECO:0000256" key="7">
    <source>
        <dbReference type="ARBA" id="ARBA00022833"/>
    </source>
</evidence>
<feature type="active site" evidence="11">
    <location>
        <position position="134"/>
    </location>
</feature>
<reference evidence="13 14" key="1">
    <citation type="journal article" date="2019" name="Int. J. Syst. Evol. Microbiol.">
        <title>Methanofervidicoccus abyssi gen. nov., sp. nov., a hydrogenotrophic methanogen, isolated from a hydrothermal vent chimney in the Mid-Cayman Spreading Center, the Caribbean Sea.</title>
        <authorList>
            <person name="Sakai S."/>
            <person name="Takaki Y."/>
            <person name="Miyazaki M."/>
            <person name="Ogawara M."/>
            <person name="Yanagawa K."/>
            <person name="Miyazaki J."/>
            <person name="Takai K."/>
        </authorList>
    </citation>
    <scope>NUCLEOTIDE SEQUENCE [LARGE SCALE GENOMIC DNA]</scope>
    <source>
        <strain evidence="13 14">HHB</strain>
    </source>
</reference>
<feature type="transmembrane region" description="Helical" evidence="11">
    <location>
        <begin position="183"/>
        <end position="204"/>
    </location>
</feature>
<dbReference type="Pfam" id="PF01435">
    <property type="entry name" value="Peptidase_M48"/>
    <property type="match status" value="1"/>
</dbReference>
<dbReference type="GO" id="GO:0006508">
    <property type="term" value="P:proteolysis"/>
    <property type="evidence" value="ECO:0007669"/>
    <property type="project" value="UniProtKB-KW"/>
</dbReference>
<sequence>MRDNMITTLKTVILMALLTGLLYGACLLFNIHPLLAIIIALIPNFIAYFFSDKIVLMSYGAKIVDEKEAPALHRIVEKVARKAGIPKPKVAIINTMTPNAFATGRDPKHAVVAVTTGIMDLLDPKELEGVIAHEISHIKNRDILLSSIVAVLAGAIVYLAHIAQWGLFFGFSRDEDESNPLELIGSILFIILAPIAATLIQFAISRQMEFRADEGGARYSHPLYLANALIKLEKGVSMYPLEGGNPATEHLFIVNPFREESILRLFSTHPPTEERVKRLLEMARNPKYLR</sequence>
<feature type="transmembrane region" description="Helical" evidence="11">
    <location>
        <begin position="143"/>
        <end position="163"/>
    </location>
</feature>
<dbReference type="PANTHER" id="PTHR43221:SF2">
    <property type="entry name" value="PROTEASE HTPX HOMOLOG"/>
    <property type="match status" value="1"/>
</dbReference>
<comment type="subcellular location">
    <subcellularLocation>
        <location evidence="11">Cell membrane</location>
        <topology evidence="11">Multi-pass membrane protein</topology>
    </subcellularLocation>
</comment>
<accession>A0A401HRL6</accession>
<keyword evidence="13" id="KW-0346">Stress response</keyword>
<proteinExistence type="inferred from homology"/>
<keyword evidence="3 11" id="KW-0645">Protease</keyword>
<evidence type="ECO:0000256" key="4">
    <source>
        <dbReference type="ARBA" id="ARBA00022692"/>
    </source>
</evidence>
<dbReference type="InterPro" id="IPR050083">
    <property type="entry name" value="HtpX_protease"/>
</dbReference>
<dbReference type="GO" id="GO:0008270">
    <property type="term" value="F:zinc ion binding"/>
    <property type="evidence" value="ECO:0007669"/>
    <property type="project" value="UniProtKB-UniRule"/>
</dbReference>
<dbReference type="Proteomes" id="UP000290527">
    <property type="component" value="Unassembled WGS sequence"/>
</dbReference>
<protein>
    <recommendedName>
        <fullName evidence="11">Protease HtpX homolog</fullName>
        <ecNumber evidence="11">3.4.24.-</ecNumber>
    </recommendedName>
</protein>
<evidence type="ECO:0000259" key="12">
    <source>
        <dbReference type="Pfam" id="PF01435"/>
    </source>
</evidence>